<dbReference type="EMBL" id="JXTH01000054">
    <property type="protein sequence ID" value="KIQ93588.1"/>
    <property type="molecule type" value="Genomic_DNA"/>
</dbReference>
<reference evidence="1 2" key="1">
    <citation type="submission" date="2015-01" db="EMBL/GenBank/DDBJ databases">
        <title>Draft genome of Anoxybacillus thermarum strain AF/04.</title>
        <authorList>
            <person name="Poli A."/>
            <person name="Nicolaus B."/>
            <person name="Chan K.-G."/>
            <person name="Kahar U.M."/>
            <person name="Yaakob A.S."/>
            <person name="Chan C.S."/>
            <person name="Goh K.M."/>
        </authorList>
    </citation>
    <scope>NUCLEOTIDE SEQUENCE [LARGE SCALE GENOMIC DNA]</scope>
    <source>
        <strain evidence="1 2">AF/04</strain>
    </source>
</reference>
<comment type="caution">
    <text evidence="1">The sequence shown here is derived from an EMBL/GenBank/DDBJ whole genome shotgun (WGS) entry which is preliminary data.</text>
</comment>
<dbReference type="Proteomes" id="UP000032102">
    <property type="component" value="Unassembled WGS sequence"/>
</dbReference>
<protein>
    <submittedName>
        <fullName evidence="1">Uncharacterized protein</fullName>
    </submittedName>
</protein>
<organism evidence="1 2">
    <name type="scientific">Anoxybacillus thermarum</name>
    <dbReference type="NCBI Taxonomy" id="404937"/>
    <lineage>
        <taxon>Bacteria</taxon>
        <taxon>Bacillati</taxon>
        <taxon>Bacillota</taxon>
        <taxon>Bacilli</taxon>
        <taxon>Bacillales</taxon>
        <taxon>Anoxybacillaceae</taxon>
        <taxon>Anoxybacillus</taxon>
    </lineage>
</organism>
<sequence>MTGCSVSDNKYKAVYFTTEDSSFISTNELKEHNVLELNSLEELKSKVDELDYKMGIFIDKSVLDDEIITKSLNTWLLKQKNYPIIVVGYGNPTYVYFKKLVFTDEQYIPNFDDETYEKFRKQKGYSFAYIGNSGKIYGKGYKEEINIDKMLNVVNQALKGEKFVEKMMER</sequence>
<evidence type="ECO:0000313" key="2">
    <source>
        <dbReference type="Proteomes" id="UP000032102"/>
    </source>
</evidence>
<evidence type="ECO:0000313" key="1">
    <source>
        <dbReference type="EMBL" id="KIQ93588.1"/>
    </source>
</evidence>
<keyword evidence="2" id="KW-1185">Reference proteome</keyword>
<name>A0A0D0Q6K1_9BACL</name>
<dbReference type="AlphaFoldDB" id="A0A0D0Q6K1"/>
<dbReference type="PATRIC" id="fig|404937.3.peg.2478"/>
<proteinExistence type="predicted"/>
<gene>
    <name evidence="1" type="ORF">LH47_02318</name>
</gene>
<accession>A0A0D0Q6K1</accession>